<reference evidence="2" key="3">
    <citation type="submission" date="2024-06" db="EMBL/GenBank/DDBJ databases">
        <authorList>
            <person name="Zeng C."/>
        </authorList>
    </citation>
    <scope>NUCLEOTIDE SEQUENCE [LARGE SCALE GENOMIC DNA]</scope>
    <source>
        <strain evidence="2">ZCY20-5</strain>
    </source>
</reference>
<accession>A0AA97H1I6</accession>
<proteinExistence type="predicted"/>
<protein>
    <submittedName>
        <fullName evidence="1">Uncharacterized protein</fullName>
    </submittedName>
</protein>
<sequence length="257" mass="28584">MPLCGVALTIFNTPSGSFELACVELALFGKEKESILLMKSFDSVTETVKSFCSVETAGASEPDDAESALFEQLTKETSANTDVIKITPMTYNEWAEQQGINHKNSVADSGNDDIIKAVSGGRITNPYGKAATAHAERYYGLVRNMKNDVSRIAKNTGFPEEDIQRIKNFIFLEKHDLGHGKPEYFAPDFAMAQSWQRLIDGKAKLHDLTLLRHETLENKLMDSGMSQSEAHIQASKKYNYTKGSDDYYGALKKHNNK</sequence>
<gene>
    <name evidence="1" type="ORF">PXC00_08965</name>
</gene>
<organism evidence="1 2">
    <name type="scientific">Caproicibacterium argilliputei</name>
    <dbReference type="NCBI Taxonomy" id="3030016"/>
    <lineage>
        <taxon>Bacteria</taxon>
        <taxon>Bacillati</taxon>
        <taxon>Bacillota</taxon>
        <taxon>Clostridia</taxon>
        <taxon>Eubacteriales</taxon>
        <taxon>Oscillospiraceae</taxon>
        <taxon>Caproicibacterium</taxon>
    </lineage>
</organism>
<reference evidence="2" key="1">
    <citation type="submission" date="2024-06" db="EMBL/GenBank/DDBJ databases">
        <title>Caproicibacterium argilliputei sp. nov, a novel caproic acid producing anaerobic bacterium isolated from pit mud.</title>
        <authorList>
            <person name="Zeng C."/>
        </authorList>
    </citation>
    <scope>NUCLEOTIDE SEQUENCE [LARGE SCALE GENOMIC DNA]</scope>
    <source>
        <strain evidence="2">ZCY20-5</strain>
    </source>
</reference>
<name>A0AA97H1I6_9FIRM</name>
<dbReference type="RefSeq" id="WP_316934923.1">
    <property type="nucleotide sequence ID" value="NZ_CP135996.1"/>
</dbReference>
<evidence type="ECO:0000313" key="2">
    <source>
        <dbReference type="Proteomes" id="UP001300604"/>
    </source>
</evidence>
<reference evidence="1 2" key="2">
    <citation type="submission" date="2024-06" db="EMBL/GenBank/DDBJ databases">
        <title>Caproicibacterium argilliputei sp. nov, a novel caproic acid producing anaerobic bacterium isolated from pit mud.</title>
        <authorList>
            <person name="Xia S."/>
        </authorList>
    </citation>
    <scope>NUCLEOTIDE SEQUENCE [LARGE SCALE GENOMIC DNA]</scope>
    <source>
        <strain evidence="1 2">ZCY20-5</strain>
    </source>
</reference>
<dbReference type="Proteomes" id="UP001300604">
    <property type="component" value="Chromosome"/>
</dbReference>
<keyword evidence="2" id="KW-1185">Reference proteome</keyword>
<evidence type="ECO:0000313" key="1">
    <source>
        <dbReference type="EMBL" id="WOC31352.1"/>
    </source>
</evidence>
<dbReference type="KEGG" id="carl:PXC00_08965"/>
<dbReference type="AlphaFoldDB" id="A0AA97H1I6"/>
<dbReference type="EMBL" id="CP135996">
    <property type="protein sequence ID" value="WOC31352.1"/>
    <property type="molecule type" value="Genomic_DNA"/>
</dbReference>